<dbReference type="KEGG" id="pact:CA264_07520"/>
<dbReference type="GO" id="GO:0003677">
    <property type="term" value="F:DNA binding"/>
    <property type="evidence" value="ECO:0007669"/>
    <property type="project" value="UniProtKB-KW"/>
</dbReference>
<dbReference type="EMBL" id="CP021235">
    <property type="protein sequence ID" value="ARS37767.1"/>
    <property type="molecule type" value="Genomic_DNA"/>
</dbReference>
<dbReference type="InterPro" id="IPR011006">
    <property type="entry name" value="CheY-like_superfamily"/>
</dbReference>
<dbReference type="PANTHER" id="PTHR37299">
    <property type="entry name" value="TRANSCRIPTIONAL REGULATOR-RELATED"/>
    <property type="match status" value="1"/>
</dbReference>
<dbReference type="AlphaFoldDB" id="A0A1X9YXV7"/>
<dbReference type="PANTHER" id="PTHR37299:SF1">
    <property type="entry name" value="STAGE 0 SPORULATION PROTEIN A HOMOLOG"/>
    <property type="match status" value="1"/>
</dbReference>
<dbReference type="PROSITE" id="PS50110">
    <property type="entry name" value="RESPONSE_REGULATORY"/>
    <property type="match status" value="1"/>
</dbReference>
<accession>A0A1X9YXV7</accession>
<dbReference type="InterPro" id="IPR046947">
    <property type="entry name" value="LytR-like"/>
</dbReference>
<organism evidence="4 5">
    <name type="scientific">Pontibacter actiniarum</name>
    <dbReference type="NCBI Taxonomy" id="323450"/>
    <lineage>
        <taxon>Bacteria</taxon>
        <taxon>Pseudomonadati</taxon>
        <taxon>Bacteroidota</taxon>
        <taxon>Cytophagia</taxon>
        <taxon>Cytophagales</taxon>
        <taxon>Hymenobacteraceae</taxon>
        <taxon>Pontibacter</taxon>
    </lineage>
</organism>
<dbReference type="GO" id="GO:0000156">
    <property type="term" value="F:phosphorelay response regulator activity"/>
    <property type="evidence" value="ECO:0007669"/>
    <property type="project" value="InterPro"/>
</dbReference>
<proteinExistence type="predicted"/>
<dbReference type="SMART" id="SM00850">
    <property type="entry name" value="LytTR"/>
    <property type="match status" value="1"/>
</dbReference>
<feature type="domain" description="HTH LytTR-type" evidence="3">
    <location>
        <begin position="141"/>
        <end position="240"/>
    </location>
</feature>
<evidence type="ECO:0000259" key="2">
    <source>
        <dbReference type="PROSITE" id="PS50110"/>
    </source>
</evidence>
<feature type="domain" description="Response regulatory" evidence="2">
    <location>
        <begin position="6"/>
        <end position="117"/>
    </location>
</feature>
<name>A0A1X9YXV7_9BACT</name>
<keyword evidence="5" id="KW-1185">Reference proteome</keyword>
<dbReference type="Pfam" id="PF00072">
    <property type="entry name" value="Response_reg"/>
    <property type="match status" value="1"/>
</dbReference>
<keyword evidence="1" id="KW-0597">Phosphoprotein</keyword>
<dbReference type="Gene3D" id="2.40.50.1020">
    <property type="entry name" value="LytTr DNA-binding domain"/>
    <property type="match status" value="1"/>
</dbReference>
<keyword evidence="4" id="KW-0238">DNA-binding</keyword>
<gene>
    <name evidence="4" type="ORF">CA264_07520</name>
</gene>
<evidence type="ECO:0000259" key="3">
    <source>
        <dbReference type="PROSITE" id="PS50930"/>
    </source>
</evidence>
<evidence type="ECO:0000256" key="1">
    <source>
        <dbReference type="PROSITE-ProRule" id="PRU00169"/>
    </source>
</evidence>
<dbReference type="SUPFAM" id="SSF52172">
    <property type="entry name" value="CheY-like"/>
    <property type="match status" value="1"/>
</dbReference>
<dbReference type="SMART" id="SM00448">
    <property type="entry name" value="REC"/>
    <property type="match status" value="1"/>
</dbReference>
<sequence>MEQTCRCLIVDDEPMARQLLQEYVQKVPFLQLHATCASALEALQRLREVPIDLLFLDINMPEVSGISLLRTLAHPPKVVFTTAFSEYAVQGFELDAADYLLKPITFDRFLKAVSKATAQAPAPVTAPAASVAPAQPERDSIFLREGTKVVRLTLSDILFVEGLKDYVSIHTRSQGRVVSLQRLKQLEEQLPACSFVRVHNSFIINVEQVDVLHRQKVKYGEKAIPVGETYRQRFLEFLKQRNIQL</sequence>
<dbReference type="STRING" id="709015.GCA_000472485_01510"/>
<dbReference type="InterPro" id="IPR001789">
    <property type="entry name" value="Sig_transdc_resp-reg_receiver"/>
</dbReference>
<evidence type="ECO:0000313" key="5">
    <source>
        <dbReference type="Proteomes" id="UP000266292"/>
    </source>
</evidence>
<dbReference type="Gene3D" id="3.40.50.2300">
    <property type="match status" value="1"/>
</dbReference>
<dbReference type="Proteomes" id="UP000266292">
    <property type="component" value="Chromosome"/>
</dbReference>
<dbReference type="InterPro" id="IPR007492">
    <property type="entry name" value="LytTR_DNA-bd_dom"/>
</dbReference>
<dbReference type="OrthoDB" id="1646880at2"/>
<protein>
    <submittedName>
        <fullName evidence="4">DNA-binding response regulator</fullName>
    </submittedName>
</protein>
<feature type="modified residue" description="4-aspartylphosphate" evidence="1">
    <location>
        <position position="57"/>
    </location>
</feature>
<dbReference type="Pfam" id="PF04397">
    <property type="entry name" value="LytTR"/>
    <property type="match status" value="1"/>
</dbReference>
<evidence type="ECO:0000313" key="4">
    <source>
        <dbReference type="EMBL" id="ARS37767.1"/>
    </source>
</evidence>
<reference evidence="5" key="1">
    <citation type="submission" date="2017-05" db="EMBL/GenBank/DDBJ databases">
        <authorList>
            <person name="Ray J."/>
            <person name="Price M."/>
            <person name="Deutschbauer A."/>
        </authorList>
    </citation>
    <scope>NUCLEOTIDE SEQUENCE [LARGE SCALE GENOMIC DNA]</scope>
    <source>
        <strain evidence="5">DSM 19842</strain>
    </source>
</reference>
<dbReference type="PROSITE" id="PS50930">
    <property type="entry name" value="HTH_LYTTR"/>
    <property type="match status" value="1"/>
</dbReference>